<organism evidence="3 4">
    <name type="scientific">Pseudarthrobacter phenanthrenivorans</name>
    <name type="common">Arthrobacter phenanthrenivorans</name>
    <dbReference type="NCBI Taxonomy" id="361575"/>
    <lineage>
        <taxon>Bacteria</taxon>
        <taxon>Bacillati</taxon>
        <taxon>Actinomycetota</taxon>
        <taxon>Actinomycetes</taxon>
        <taxon>Micrococcales</taxon>
        <taxon>Micrococcaceae</taxon>
        <taxon>Pseudarthrobacter</taxon>
    </lineage>
</organism>
<sequence length="102" mass="10368">MPTTTKDRSNRTAWAVGGFFLLHVLCCGLPLLIAAGALGAAGSILANPWVIAVAVFLAAGVLVRALRRRRKGASGDTEDCCAPAAGSGPDPAPGRITARTGR</sequence>
<reference evidence="3 4" key="1">
    <citation type="submission" date="2018-10" db="EMBL/GenBank/DDBJ databases">
        <title>Genome-guide identification and characterization of bacteria that degrade polycyclic aromatic hydrocarbons and resist hexavalent chromium simultaneously.</title>
        <authorList>
            <person name="Feng H."/>
        </authorList>
    </citation>
    <scope>NUCLEOTIDE SEQUENCE [LARGE SCALE GENOMIC DNA]</scope>
    <source>
        <strain evidence="3 4">J015</strain>
    </source>
</reference>
<evidence type="ECO:0000256" key="2">
    <source>
        <dbReference type="SAM" id="Phobius"/>
    </source>
</evidence>
<dbReference type="Proteomes" id="UP000273159">
    <property type="component" value="Unassembled WGS sequence"/>
</dbReference>
<dbReference type="EMBL" id="RBNH01000015">
    <property type="protein sequence ID" value="RKO21782.1"/>
    <property type="molecule type" value="Genomic_DNA"/>
</dbReference>
<keyword evidence="2" id="KW-0812">Transmembrane</keyword>
<dbReference type="RefSeq" id="WP_120693002.1">
    <property type="nucleotide sequence ID" value="NZ_RBNH01000015.1"/>
</dbReference>
<feature type="region of interest" description="Disordered" evidence="1">
    <location>
        <begin position="70"/>
        <end position="102"/>
    </location>
</feature>
<keyword evidence="2" id="KW-0472">Membrane</keyword>
<evidence type="ECO:0000256" key="1">
    <source>
        <dbReference type="SAM" id="MobiDB-lite"/>
    </source>
</evidence>
<reference evidence="4" key="2">
    <citation type="submission" date="2018-10" db="EMBL/GenBank/DDBJ databases">
        <authorList>
            <person name="Wang Y."/>
            <person name="Wang J."/>
            <person name="Yang X."/>
            <person name="Wang Z."/>
            <person name="Huang Y."/>
        </authorList>
    </citation>
    <scope>NUCLEOTIDE SEQUENCE [LARGE SCALE GENOMIC DNA]</scope>
    <source>
        <strain evidence="4">J015</strain>
    </source>
</reference>
<proteinExistence type="predicted"/>
<protein>
    <submittedName>
        <fullName evidence="3">Uncharacterized protein</fullName>
    </submittedName>
</protein>
<evidence type="ECO:0000313" key="3">
    <source>
        <dbReference type="EMBL" id="RKO21782.1"/>
    </source>
</evidence>
<comment type="caution">
    <text evidence="3">The sequence shown here is derived from an EMBL/GenBank/DDBJ whole genome shotgun (WGS) entry which is preliminary data.</text>
</comment>
<gene>
    <name evidence="3" type="ORF">D7Z96_15060</name>
</gene>
<keyword evidence="2" id="KW-1133">Transmembrane helix</keyword>
<feature type="transmembrane region" description="Helical" evidence="2">
    <location>
        <begin position="12"/>
        <end position="38"/>
    </location>
</feature>
<name>A0A3B0FJC6_PSEPS</name>
<dbReference type="AlphaFoldDB" id="A0A3B0FJC6"/>
<evidence type="ECO:0000313" key="4">
    <source>
        <dbReference type="Proteomes" id="UP000273159"/>
    </source>
</evidence>
<accession>A0A3B0FJC6</accession>
<feature type="transmembrane region" description="Helical" evidence="2">
    <location>
        <begin position="44"/>
        <end position="63"/>
    </location>
</feature>